<keyword evidence="1" id="KW-0121">Carboxypeptidase</keyword>
<dbReference type="AlphaFoldDB" id="A0A017HJI9"/>
<name>A0A017HJI9_9RHOB</name>
<dbReference type="RefSeq" id="WP_425414927.1">
    <property type="nucleotide sequence ID" value="NZ_KK088604.1"/>
</dbReference>
<gene>
    <name evidence="1" type="ORF">Rumeso_03802</name>
</gene>
<keyword evidence="1" id="KW-0378">Hydrolase</keyword>
<dbReference type="STRING" id="442562.Rumeso_03802"/>
<sequence length="41" mass="4537">MVQRSGGFDANVMGLTRDEADLACRRLQSRGTQCFMVGTEE</sequence>
<dbReference type="Proteomes" id="UP000019666">
    <property type="component" value="Unassembled WGS sequence"/>
</dbReference>
<dbReference type="EMBL" id="AOSK01000111">
    <property type="protein sequence ID" value="EYD74506.1"/>
    <property type="molecule type" value="Genomic_DNA"/>
</dbReference>
<keyword evidence="2" id="KW-1185">Reference proteome</keyword>
<proteinExistence type="predicted"/>
<dbReference type="HOGENOM" id="CLU_3276120_0_0_5"/>
<dbReference type="PATRIC" id="fig|442562.3.peg.3749"/>
<protein>
    <submittedName>
        <fullName evidence="1">D-alanyl-D-alanine carboxypeptidase</fullName>
        <ecNumber evidence="1">3.4.16.4</ecNumber>
    </submittedName>
</protein>
<evidence type="ECO:0000313" key="2">
    <source>
        <dbReference type="Proteomes" id="UP000019666"/>
    </source>
</evidence>
<accession>A0A017HJI9</accession>
<comment type="caution">
    <text evidence="1">The sequence shown here is derived from an EMBL/GenBank/DDBJ whole genome shotgun (WGS) entry which is preliminary data.</text>
</comment>
<keyword evidence="1" id="KW-0645">Protease</keyword>
<dbReference type="GO" id="GO:0009002">
    <property type="term" value="F:serine-type D-Ala-D-Ala carboxypeptidase activity"/>
    <property type="evidence" value="ECO:0007669"/>
    <property type="project" value="UniProtKB-EC"/>
</dbReference>
<evidence type="ECO:0000313" key="1">
    <source>
        <dbReference type="EMBL" id="EYD74506.1"/>
    </source>
</evidence>
<organism evidence="1 2">
    <name type="scientific">Rubellimicrobium mesophilum DSM 19309</name>
    <dbReference type="NCBI Taxonomy" id="442562"/>
    <lineage>
        <taxon>Bacteria</taxon>
        <taxon>Pseudomonadati</taxon>
        <taxon>Pseudomonadota</taxon>
        <taxon>Alphaproteobacteria</taxon>
        <taxon>Rhodobacterales</taxon>
        <taxon>Roseobacteraceae</taxon>
        <taxon>Rubellimicrobium</taxon>
    </lineage>
</organism>
<dbReference type="EC" id="3.4.16.4" evidence="1"/>
<reference evidence="1 2" key="1">
    <citation type="submission" date="2013-02" db="EMBL/GenBank/DDBJ databases">
        <authorList>
            <person name="Fiebig A."/>
            <person name="Goeker M."/>
            <person name="Klenk H.-P.P."/>
        </authorList>
    </citation>
    <scope>NUCLEOTIDE SEQUENCE [LARGE SCALE GENOMIC DNA]</scope>
    <source>
        <strain evidence="1 2">DSM 19309</strain>
    </source>
</reference>